<accession>A0A0F9ADW7</accession>
<organism evidence="1">
    <name type="scientific">marine sediment metagenome</name>
    <dbReference type="NCBI Taxonomy" id="412755"/>
    <lineage>
        <taxon>unclassified sequences</taxon>
        <taxon>metagenomes</taxon>
        <taxon>ecological metagenomes</taxon>
    </lineage>
</organism>
<proteinExistence type="predicted"/>
<evidence type="ECO:0000313" key="1">
    <source>
        <dbReference type="EMBL" id="KKL07615.1"/>
    </source>
</evidence>
<sequence length="156" mass="17055">MVKWSDKEAAVKSLLRGGRVDPADLIEAARAESHPCHADFTWDIGQAASERWRDQARKIIRQCKFEVIVEDVATPVVSYVSSPEDEDDTFVSVANVRSFARVSAVMASEVTMLHGVVARGYGIALAKQGIVGEAVVSELKTIRDSVKALRDGLLEE</sequence>
<dbReference type="EMBL" id="LAZR01043217">
    <property type="protein sequence ID" value="KKL07615.1"/>
    <property type="molecule type" value="Genomic_DNA"/>
</dbReference>
<protein>
    <submittedName>
        <fullName evidence="1">Uncharacterized protein</fullName>
    </submittedName>
</protein>
<reference evidence="1" key="1">
    <citation type="journal article" date="2015" name="Nature">
        <title>Complex archaea that bridge the gap between prokaryotes and eukaryotes.</title>
        <authorList>
            <person name="Spang A."/>
            <person name="Saw J.H."/>
            <person name="Jorgensen S.L."/>
            <person name="Zaremba-Niedzwiedzka K."/>
            <person name="Martijn J."/>
            <person name="Lind A.E."/>
            <person name="van Eijk R."/>
            <person name="Schleper C."/>
            <person name="Guy L."/>
            <person name="Ettema T.J."/>
        </authorList>
    </citation>
    <scope>NUCLEOTIDE SEQUENCE</scope>
</reference>
<comment type="caution">
    <text evidence="1">The sequence shown here is derived from an EMBL/GenBank/DDBJ whole genome shotgun (WGS) entry which is preliminary data.</text>
</comment>
<gene>
    <name evidence="1" type="ORF">LCGC14_2584270</name>
</gene>
<name>A0A0F9ADW7_9ZZZZ</name>
<dbReference type="AlphaFoldDB" id="A0A0F9ADW7"/>